<feature type="coiled-coil region" evidence="1">
    <location>
        <begin position="134"/>
        <end position="161"/>
    </location>
</feature>
<gene>
    <name evidence="2" type="ORF">HHL15_01980</name>
</gene>
<keyword evidence="1" id="KW-0175">Coiled coil</keyword>
<name>A0A848FXA8_9RHOO</name>
<reference evidence="2 3" key="1">
    <citation type="submission" date="2020-04" db="EMBL/GenBank/DDBJ databases">
        <title>Zoogloea sp. G-4-1-14 isolated from soil.</title>
        <authorList>
            <person name="Dahal R.H."/>
        </authorList>
    </citation>
    <scope>NUCLEOTIDE SEQUENCE [LARGE SCALE GENOMIC DNA]</scope>
    <source>
        <strain evidence="2 3">G-4-1-14</strain>
    </source>
</reference>
<evidence type="ECO:0000313" key="3">
    <source>
        <dbReference type="Proteomes" id="UP000580043"/>
    </source>
</evidence>
<organism evidence="2 3">
    <name type="scientific">Zoogloea dura</name>
    <dbReference type="NCBI Taxonomy" id="2728840"/>
    <lineage>
        <taxon>Bacteria</taxon>
        <taxon>Pseudomonadati</taxon>
        <taxon>Pseudomonadota</taxon>
        <taxon>Betaproteobacteria</taxon>
        <taxon>Rhodocyclales</taxon>
        <taxon>Zoogloeaceae</taxon>
        <taxon>Zoogloea</taxon>
    </lineage>
</organism>
<dbReference type="RefSeq" id="WP_169144122.1">
    <property type="nucleotide sequence ID" value="NZ_JABBGA010000001.1"/>
</dbReference>
<accession>A0A848FXA8</accession>
<dbReference type="Pfam" id="PF10973">
    <property type="entry name" value="DUF2799"/>
    <property type="match status" value="1"/>
</dbReference>
<keyword evidence="3" id="KW-1185">Reference proteome</keyword>
<evidence type="ECO:0000256" key="1">
    <source>
        <dbReference type="SAM" id="Coils"/>
    </source>
</evidence>
<evidence type="ECO:0000313" key="2">
    <source>
        <dbReference type="EMBL" id="NML24498.1"/>
    </source>
</evidence>
<sequence>MSACATLDEKECRSVSWRELGVRDGRMGYPAGRLAEHQEACAEFGIRPDPGAYARGRLDGLESYCQPRNAVREGLAGRSYQAGVCPPGREAAFVSLHRAAYEVHESRARISTLNGQSDSIERELRSDKLSDERRARLRHELRELDRDLRRERDQLRWKESDLDRLSGRLAY</sequence>
<comment type="caution">
    <text evidence="2">The sequence shown here is derived from an EMBL/GenBank/DDBJ whole genome shotgun (WGS) entry which is preliminary data.</text>
</comment>
<protein>
    <submittedName>
        <fullName evidence="2">DUF2799 domain-containing protein</fullName>
    </submittedName>
</protein>
<dbReference type="EMBL" id="JABBGA010000001">
    <property type="protein sequence ID" value="NML24498.1"/>
    <property type="molecule type" value="Genomic_DNA"/>
</dbReference>
<proteinExistence type="predicted"/>
<dbReference type="AlphaFoldDB" id="A0A848FXA8"/>
<dbReference type="InterPro" id="IPR021242">
    <property type="entry name" value="DUF2799"/>
</dbReference>
<dbReference type="Proteomes" id="UP000580043">
    <property type="component" value="Unassembled WGS sequence"/>
</dbReference>